<evidence type="ECO:0000313" key="1">
    <source>
        <dbReference type="EMBL" id="KXJ97708.1"/>
    </source>
</evidence>
<dbReference type="AlphaFoldDB" id="A0A136JKM1"/>
<accession>A0A136JKM1</accession>
<dbReference type="InParanoid" id="A0A136JKM1"/>
<dbReference type="STRING" id="196109.A0A136JKM1"/>
<dbReference type="Proteomes" id="UP000070501">
    <property type="component" value="Unassembled WGS sequence"/>
</dbReference>
<keyword evidence="2" id="KW-1185">Reference proteome</keyword>
<evidence type="ECO:0008006" key="3">
    <source>
        <dbReference type="Google" id="ProtNLM"/>
    </source>
</evidence>
<evidence type="ECO:0000313" key="2">
    <source>
        <dbReference type="Proteomes" id="UP000070501"/>
    </source>
</evidence>
<gene>
    <name evidence="1" type="ORF">Micbo1qcDRAFT_156678</name>
</gene>
<dbReference type="EMBL" id="KQ964245">
    <property type="protein sequence ID" value="KXJ97708.1"/>
    <property type="molecule type" value="Genomic_DNA"/>
</dbReference>
<dbReference type="OrthoDB" id="5396810at2759"/>
<organism evidence="1 2">
    <name type="scientific">Microdochium bolleyi</name>
    <dbReference type="NCBI Taxonomy" id="196109"/>
    <lineage>
        <taxon>Eukaryota</taxon>
        <taxon>Fungi</taxon>
        <taxon>Dikarya</taxon>
        <taxon>Ascomycota</taxon>
        <taxon>Pezizomycotina</taxon>
        <taxon>Sordariomycetes</taxon>
        <taxon>Xylariomycetidae</taxon>
        <taxon>Xylariales</taxon>
        <taxon>Microdochiaceae</taxon>
        <taxon>Microdochium</taxon>
    </lineage>
</organism>
<sequence>MTANNSHWDNPDVAMDSGSVSKSTALALVPWYQTVANKMGLTSETRTSGGNPSMQLYEFNGTTWKGTGKPLLDSIVPSAASETQFAITKWKAWGQTLYLSLTSDGALSASWWASSGGQQTPISDVALAGYTGTSPRFTAISLSLDAMFYGIANDGRVLEFAVNQDVPGSLKYVSTIWPPPPGVEE</sequence>
<proteinExistence type="predicted"/>
<reference evidence="2" key="1">
    <citation type="submission" date="2016-02" db="EMBL/GenBank/DDBJ databases">
        <title>Draft genome sequence of Microdochium bolleyi, a fungal endophyte of beachgrass.</title>
        <authorList>
            <consortium name="DOE Joint Genome Institute"/>
            <person name="David A.S."/>
            <person name="May G."/>
            <person name="Haridas S."/>
            <person name="Lim J."/>
            <person name="Wang M."/>
            <person name="Labutti K."/>
            <person name="Lipzen A."/>
            <person name="Barry K."/>
            <person name="Grigoriev I.V."/>
        </authorList>
    </citation>
    <scope>NUCLEOTIDE SEQUENCE [LARGE SCALE GENOMIC DNA]</scope>
    <source>
        <strain evidence="2">J235TASD1</strain>
    </source>
</reference>
<protein>
    <recommendedName>
        <fullName evidence="3">Fucose-specific lectin</fullName>
    </recommendedName>
</protein>
<name>A0A136JKM1_9PEZI</name>